<evidence type="ECO:0000256" key="1">
    <source>
        <dbReference type="SAM" id="MobiDB-lite"/>
    </source>
</evidence>
<sequence length="199" mass="21711">MYPSLFSHSSNESQTQKQQISAETRLSIHDSPFFADIQDTVGTFLAPPDPTADPMLALPSIPTAHGSSHGLTAAAPFNGNPLHNVQYPQYYPSPDIYTYHHSALSSIFTPAGSMGNDSYLFRGSGLSTVTQYEPERDTLPSTQDVPSHDPRTARPVPVPLHSAGAPIPTSHFSSHSLAPFSKHPHRYRVLESPLQAWQP</sequence>
<dbReference type="Proteomes" id="UP001159427">
    <property type="component" value="Unassembled WGS sequence"/>
</dbReference>
<proteinExistence type="predicted"/>
<evidence type="ECO:0008006" key="4">
    <source>
        <dbReference type="Google" id="ProtNLM"/>
    </source>
</evidence>
<protein>
    <recommendedName>
        <fullName evidence="4">Early growth response 3</fullName>
    </recommendedName>
</protein>
<dbReference type="EMBL" id="CALNXI010000029">
    <property type="protein sequence ID" value="CAH3015795.1"/>
    <property type="molecule type" value="Genomic_DNA"/>
</dbReference>
<feature type="region of interest" description="Disordered" evidence="1">
    <location>
        <begin position="1"/>
        <end position="23"/>
    </location>
</feature>
<evidence type="ECO:0000313" key="3">
    <source>
        <dbReference type="Proteomes" id="UP001159427"/>
    </source>
</evidence>
<reference evidence="2 3" key="1">
    <citation type="submission" date="2022-05" db="EMBL/GenBank/DDBJ databases">
        <authorList>
            <consortium name="Genoscope - CEA"/>
            <person name="William W."/>
        </authorList>
    </citation>
    <scope>NUCLEOTIDE SEQUENCE [LARGE SCALE GENOMIC DNA]</scope>
</reference>
<feature type="region of interest" description="Disordered" evidence="1">
    <location>
        <begin position="134"/>
        <end position="168"/>
    </location>
</feature>
<evidence type="ECO:0000313" key="2">
    <source>
        <dbReference type="EMBL" id="CAH3015795.1"/>
    </source>
</evidence>
<name>A0ABN8LJW9_9CNID</name>
<organism evidence="2 3">
    <name type="scientific">Porites evermanni</name>
    <dbReference type="NCBI Taxonomy" id="104178"/>
    <lineage>
        <taxon>Eukaryota</taxon>
        <taxon>Metazoa</taxon>
        <taxon>Cnidaria</taxon>
        <taxon>Anthozoa</taxon>
        <taxon>Hexacorallia</taxon>
        <taxon>Scleractinia</taxon>
        <taxon>Fungiina</taxon>
        <taxon>Poritidae</taxon>
        <taxon>Porites</taxon>
    </lineage>
</organism>
<gene>
    <name evidence="2" type="ORF">PEVE_00021697</name>
</gene>
<comment type="caution">
    <text evidence="2">The sequence shown here is derived from an EMBL/GenBank/DDBJ whole genome shotgun (WGS) entry which is preliminary data.</text>
</comment>
<accession>A0ABN8LJW9</accession>
<keyword evidence="3" id="KW-1185">Reference proteome</keyword>